<dbReference type="InterPro" id="IPR032698">
    <property type="entry name" value="SirB1_N"/>
</dbReference>
<dbReference type="RefSeq" id="WP_303542994.1">
    <property type="nucleotide sequence ID" value="NZ_JAUOTP010000005.1"/>
</dbReference>
<proteinExistence type="inferred from homology"/>
<dbReference type="SUPFAM" id="SSF48452">
    <property type="entry name" value="TPR-like"/>
    <property type="match status" value="1"/>
</dbReference>
<name>A0ABT8YA10_9SPHN</name>
<dbReference type="Pfam" id="PF13369">
    <property type="entry name" value="Transglut_core2"/>
    <property type="match status" value="1"/>
</dbReference>
<evidence type="ECO:0000313" key="4">
    <source>
        <dbReference type="Proteomes" id="UP001169764"/>
    </source>
</evidence>
<dbReference type="PANTHER" id="PTHR31350:SF21">
    <property type="entry name" value="F-BOX ONLY PROTEIN 21"/>
    <property type="match status" value="1"/>
</dbReference>
<comment type="caution">
    <text evidence="3">The sequence shown here is derived from an EMBL/GenBank/DDBJ whole genome shotgun (WGS) entry which is preliminary data.</text>
</comment>
<keyword evidence="4" id="KW-1185">Reference proteome</keyword>
<organism evidence="3 4">
    <name type="scientific">Sphingomonas natans</name>
    <dbReference type="NCBI Taxonomy" id="3063330"/>
    <lineage>
        <taxon>Bacteria</taxon>
        <taxon>Pseudomonadati</taxon>
        <taxon>Pseudomonadota</taxon>
        <taxon>Alphaproteobacteria</taxon>
        <taxon>Sphingomonadales</taxon>
        <taxon>Sphingomonadaceae</taxon>
        <taxon>Sphingomonas</taxon>
    </lineage>
</organism>
<evidence type="ECO:0000256" key="1">
    <source>
        <dbReference type="ARBA" id="ARBA00007100"/>
    </source>
</evidence>
<dbReference type="PANTHER" id="PTHR31350">
    <property type="entry name" value="SI:DKEY-261L7.2"/>
    <property type="match status" value="1"/>
</dbReference>
<feature type="domain" description="Protein SirB1 N-terminal" evidence="2">
    <location>
        <begin position="38"/>
        <end position="187"/>
    </location>
</feature>
<accession>A0ABT8YA10</accession>
<dbReference type="Proteomes" id="UP001169764">
    <property type="component" value="Unassembled WGS sequence"/>
</dbReference>
<evidence type="ECO:0000259" key="2">
    <source>
        <dbReference type="Pfam" id="PF13369"/>
    </source>
</evidence>
<comment type="similarity">
    <text evidence="1">Belongs to the UPF0162 family.</text>
</comment>
<reference evidence="3" key="1">
    <citation type="submission" date="2023-07" db="EMBL/GenBank/DDBJ databases">
        <authorList>
            <person name="Kim M."/>
        </authorList>
    </citation>
    <scope>NUCLEOTIDE SEQUENCE</scope>
    <source>
        <strain evidence="3">BIUV-7</strain>
    </source>
</reference>
<dbReference type="InterPro" id="IPR011990">
    <property type="entry name" value="TPR-like_helical_dom_sf"/>
</dbReference>
<gene>
    <name evidence="3" type="ORF">Q4F19_12335</name>
</gene>
<dbReference type="Gene3D" id="1.25.40.10">
    <property type="entry name" value="Tetratricopeptide repeat domain"/>
    <property type="match status" value="1"/>
</dbReference>
<evidence type="ECO:0000313" key="3">
    <source>
        <dbReference type="EMBL" id="MDO6415171.1"/>
    </source>
</evidence>
<protein>
    <submittedName>
        <fullName evidence="3">Transglutaminase-like domain-containing protein</fullName>
    </submittedName>
</protein>
<dbReference type="EMBL" id="JAUOTP010000005">
    <property type="protein sequence ID" value="MDO6415171.1"/>
    <property type="molecule type" value="Genomic_DNA"/>
</dbReference>
<sequence length="267" mass="28578">MDENLTRLGLIDEEAIVLDEAALQLALPDHPETDLDPYHSLLAEIALRLRAVAPDAASPHACADALSLVLNGEYGFTGDRDTYDDPANADLIRAIDRRRGLPVSLSILYVAAARRLGWSAHVLDLPGHVLVLIGEPAESVMIDPFSDGALVPAGQLVALLSASAGPSASDVVEVPAMPNRAILARLLLNQAVRAEDGGSGRRALDLYRRITAFAPDNAHAWWQRARLELVDQDVAAARQSLAAMLEVTRDPALRVTITDTLEALIAS</sequence>